<dbReference type="EMBL" id="FOND01000023">
    <property type="protein sequence ID" value="SFF69401.1"/>
    <property type="molecule type" value="Genomic_DNA"/>
</dbReference>
<dbReference type="InterPro" id="IPR020013">
    <property type="entry name" value="Flagellar_FlgE/F/G"/>
</dbReference>
<dbReference type="Pfam" id="PF07559">
    <property type="entry name" value="FlgE_D2"/>
    <property type="match status" value="1"/>
</dbReference>
<dbReference type="RefSeq" id="WP_092202912.1">
    <property type="nucleotide sequence ID" value="NZ_FOND01000023.1"/>
</dbReference>
<reference evidence="11" key="1">
    <citation type="submission" date="2016-10" db="EMBL/GenBank/DDBJ databases">
        <authorList>
            <person name="Varghese N."/>
            <person name="Submissions S."/>
        </authorList>
    </citation>
    <scope>NUCLEOTIDE SEQUENCE [LARGE SCALE GENOMIC DNA]</scope>
    <source>
        <strain evidence="11">DSM 46838</strain>
    </source>
</reference>
<gene>
    <name evidence="10" type="ORF">SAMN05216574_12314</name>
</gene>
<dbReference type="Pfam" id="PF22692">
    <property type="entry name" value="LlgE_F_G_D1"/>
    <property type="match status" value="1"/>
</dbReference>
<feature type="domain" description="Flagellar hook protein FlgE/F/G-like D1" evidence="9">
    <location>
        <begin position="95"/>
        <end position="154"/>
    </location>
</feature>
<dbReference type="STRING" id="1798228.SAMN05216574_12314"/>
<dbReference type="Proteomes" id="UP000198589">
    <property type="component" value="Unassembled WGS sequence"/>
</dbReference>
<keyword evidence="4 5" id="KW-0975">Bacterial flagellum</keyword>
<dbReference type="PANTHER" id="PTHR30435">
    <property type="entry name" value="FLAGELLAR PROTEIN"/>
    <property type="match status" value="1"/>
</dbReference>
<dbReference type="Gene3D" id="2.60.98.20">
    <property type="entry name" value="Flagellar hook protein FlgE"/>
    <property type="match status" value="1"/>
</dbReference>
<dbReference type="InterPro" id="IPR037925">
    <property type="entry name" value="FlgE/F/G-like"/>
</dbReference>
<comment type="function">
    <text evidence="5">A flexible structure which links the flagellar filament to the drive apparatus in the basal body.</text>
</comment>
<evidence type="ECO:0000256" key="3">
    <source>
        <dbReference type="ARBA" id="ARBA00019015"/>
    </source>
</evidence>
<dbReference type="Pfam" id="PF06429">
    <property type="entry name" value="Flg_bbr_C"/>
    <property type="match status" value="1"/>
</dbReference>
<dbReference type="SUPFAM" id="SSF117143">
    <property type="entry name" value="Flagellar hook protein flgE"/>
    <property type="match status" value="1"/>
</dbReference>
<accession>A0A1I2KWG2</accession>
<keyword evidence="10" id="KW-0969">Cilium</keyword>
<evidence type="ECO:0000259" key="9">
    <source>
        <dbReference type="Pfam" id="PF22692"/>
    </source>
</evidence>
<keyword evidence="11" id="KW-1185">Reference proteome</keyword>
<comment type="subcellular location">
    <subcellularLocation>
        <location evidence="1 5">Bacterial flagellum basal body</location>
    </subcellularLocation>
</comment>
<dbReference type="PANTHER" id="PTHR30435:SF1">
    <property type="entry name" value="FLAGELLAR HOOK PROTEIN FLGE"/>
    <property type="match status" value="1"/>
</dbReference>
<evidence type="ECO:0000256" key="4">
    <source>
        <dbReference type="ARBA" id="ARBA00023143"/>
    </source>
</evidence>
<name>A0A1I2KWG2_9ACTN</name>
<organism evidence="10 11">
    <name type="scientific">Blastococcus tunisiensis</name>
    <dbReference type="NCBI Taxonomy" id="1798228"/>
    <lineage>
        <taxon>Bacteria</taxon>
        <taxon>Bacillati</taxon>
        <taxon>Actinomycetota</taxon>
        <taxon>Actinomycetes</taxon>
        <taxon>Geodermatophilales</taxon>
        <taxon>Geodermatophilaceae</taxon>
        <taxon>Blastococcus</taxon>
    </lineage>
</organism>
<feature type="domain" description="Flagellar basal body rod protein N-terminal" evidence="6">
    <location>
        <begin position="7"/>
        <end position="35"/>
    </location>
</feature>
<evidence type="ECO:0000256" key="2">
    <source>
        <dbReference type="ARBA" id="ARBA00009677"/>
    </source>
</evidence>
<evidence type="ECO:0000259" key="7">
    <source>
        <dbReference type="Pfam" id="PF06429"/>
    </source>
</evidence>
<dbReference type="OrthoDB" id="9804559at2"/>
<evidence type="ECO:0000256" key="5">
    <source>
        <dbReference type="RuleBase" id="RU362116"/>
    </source>
</evidence>
<evidence type="ECO:0000313" key="10">
    <source>
        <dbReference type="EMBL" id="SFF69401.1"/>
    </source>
</evidence>
<evidence type="ECO:0000259" key="6">
    <source>
        <dbReference type="Pfam" id="PF00460"/>
    </source>
</evidence>
<dbReference type="Pfam" id="PF00460">
    <property type="entry name" value="Flg_bb_rod"/>
    <property type="match status" value="1"/>
</dbReference>
<dbReference type="GO" id="GO:0071978">
    <property type="term" value="P:bacterial-type flagellum-dependent swarming motility"/>
    <property type="evidence" value="ECO:0007669"/>
    <property type="project" value="TreeGrafter"/>
</dbReference>
<proteinExistence type="inferred from homology"/>
<dbReference type="InterPro" id="IPR001444">
    <property type="entry name" value="Flag_bb_rod_N"/>
</dbReference>
<dbReference type="GO" id="GO:0009424">
    <property type="term" value="C:bacterial-type flagellum hook"/>
    <property type="evidence" value="ECO:0007669"/>
    <property type="project" value="TreeGrafter"/>
</dbReference>
<dbReference type="AlphaFoldDB" id="A0A1I2KWG2"/>
<protein>
    <recommendedName>
        <fullName evidence="3 5">Flagellar hook protein FlgE</fullName>
    </recommendedName>
</protein>
<dbReference type="InterPro" id="IPR011491">
    <property type="entry name" value="FlgE_D2"/>
</dbReference>
<dbReference type="InterPro" id="IPR037058">
    <property type="entry name" value="Falgellar_hook_FlgE_sf"/>
</dbReference>
<evidence type="ECO:0000256" key="1">
    <source>
        <dbReference type="ARBA" id="ARBA00004117"/>
    </source>
</evidence>
<dbReference type="GO" id="GO:0005829">
    <property type="term" value="C:cytosol"/>
    <property type="evidence" value="ECO:0007669"/>
    <property type="project" value="TreeGrafter"/>
</dbReference>
<sequence>MLRSMFSAISGLRAHQTKMDVTGNNIANVNTVGFKGSQTVFQDTLSQVIRAGGAPAADRGGTNPAQVGLGVKVAAITTNWTQGATQSTGRSTDFMIEGDGFFVTRGNGNEQLFTRAGSLDFDASGKLVTPDGAVLQGWMADADGVVNPNGPIGDLSVPYGQIVAPKASGGGVIAGNLPSNTPVTVPPTKLQTGITMFDAQGVAQKVFYNLSPSPAPAPANTWTVEVAHENGDVLQTFANLRFDTSGKLDTAASGLPVTGLLPAFNPNVDAEVAGVVTAGRYPSWDNPVQIDISGLTQYGDTNTLGAPEQDGYAVGSLQSFQLGADGTIMGVYSNELRQPIGRLALASFNNPGGLEKAGNSSFRVGVNSGVAQVGTAGVGGRGALMSGALEMSNVDLAEEFTGLIVAQRGFQANSRVITSSDEILQDLVNLKR</sequence>
<keyword evidence="10" id="KW-0966">Cell projection</keyword>
<dbReference type="InterPro" id="IPR053967">
    <property type="entry name" value="LlgE_F_G-like_D1"/>
</dbReference>
<evidence type="ECO:0000313" key="11">
    <source>
        <dbReference type="Proteomes" id="UP000198589"/>
    </source>
</evidence>
<keyword evidence="10" id="KW-0282">Flagellum</keyword>
<feature type="domain" description="Flagellar basal-body/hook protein C-terminal" evidence="7">
    <location>
        <begin position="385"/>
        <end position="430"/>
    </location>
</feature>
<dbReference type="NCBIfam" id="TIGR03506">
    <property type="entry name" value="FlgEFG_subfam"/>
    <property type="match status" value="1"/>
</dbReference>
<comment type="similarity">
    <text evidence="2 5">Belongs to the flagella basal body rod proteins family.</text>
</comment>
<dbReference type="GO" id="GO:0009425">
    <property type="term" value="C:bacterial-type flagellum basal body"/>
    <property type="evidence" value="ECO:0007669"/>
    <property type="project" value="UniProtKB-SubCell"/>
</dbReference>
<dbReference type="InterPro" id="IPR010930">
    <property type="entry name" value="Flg_bb/hook_C_dom"/>
</dbReference>
<feature type="domain" description="Flagellar hook protein FlgE D2" evidence="8">
    <location>
        <begin position="191"/>
        <end position="312"/>
    </location>
</feature>
<evidence type="ECO:0000259" key="8">
    <source>
        <dbReference type="Pfam" id="PF07559"/>
    </source>
</evidence>